<gene>
    <name evidence="1" type="ORF">METZ01_LOCUS359298</name>
</gene>
<dbReference type="AlphaFoldDB" id="A0A382S971"/>
<proteinExistence type="predicted"/>
<dbReference type="Pfam" id="PF12112">
    <property type="entry name" value="DUF3579"/>
    <property type="match status" value="1"/>
</dbReference>
<evidence type="ECO:0000313" key="1">
    <source>
        <dbReference type="EMBL" id="SVD06444.1"/>
    </source>
</evidence>
<dbReference type="InterPro" id="IPR021969">
    <property type="entry name" value="DUF3579"/>
</dbReference>
<protein>
    <recommendedName>
        <fullName evidence="2">DUF3579 domain-containing protein</fullName>
    </recommendedName>
</protein>
<accession>A0A382S971</accession>
<name>A0A382S971_9ZZZZ</name>
<dbReference type="EMBL" id="UINC01127372">
    <property type="protein sequence ID" value="SVD06444.1"/>
    <property type="molecule type" value="Genomic_DNA"/>
</dbReference>
<organism evidence="1">
    <name type="scientific">marine metagenome</name>
    <dbReference type="NCBI Taxonomy" id="408172"/>
    <lineage>
        <taxon>unclassified sequences</taxon>
        <taxon>metagenomes</taxon>
        <taxon>ecological metagenomes</taxon>
    </lineage>
</organism>
<dbReference type="Gene3D" id="3.30.70.2340">
    <property type="entry name" value="Uncharacterised protein PF12112 family, DUF3579"/>
    <property type="match status" value="1"/>
</dbReference>
<reference evidence="1" key="1">
    <citation type="submission" date="2018-05" db="EMBL/GenBank/DDBJ databases">
        <authorList>
            <person name="Lanie J.A."/>
            <person name="Ng W.-L."/>
            <person name="Kazmierczak K.M."/>
            <person name="Andrzejewski T.M."/>
            <person name="Davidsen T.M."/>
            <person name="Wayne K.J."/>
            <person name="Tettelin H."/>
            <person name="Glass J.I."/>
            <person name="Rusch D."/>
            <person name="Podicherti R."/>
            <person name="Tsui H.-C.T."/>
            <person name="Winkler M.E."/>
        </authorList>
    </citation>
    <scope>NUCLEOTIDE SEQUENCE</scope>
</reference>
<sequence>MLYEKILIMGQTKEGKKFRPSDWAERLYYTVASYGKNGQIVFNPLVNLNQEDNSKCFVINATLQDKDPMIYDFLVDFAVSNELEIRDQNRNLIQL</sequence>
<evidence type="ECO:0008006" key="2">
    <source>
        <dbReference type="Google" id="ProtNLM"/>
    </source>
</evidence>